<evidence type="ECO:0000256" key="6">
    <source>
        <dbReference type="ARBA" id="ARBA00023125"/>
    </source>
</evidence>
<dbReference type="AlphaFoldDB" id="A0A1Q2L321"/>
<dbReference type="RefSeq" id="WP_077590360.1">
    <property type="nucleotide sequence ID" value="NZ_CP019640.1"/>
</dbReference>
<dbReference type="Pfam" id="PF01385">
    <property type="entry name" value="OrfB_IS605"/>
    <property type="match status" value="1"/>
</dbReference>
<feature type="domain" description="Cas12f1-like TNB" evidence="9">
    <location>
        <begin position="302"/>
        <end position="369"/>
    </location>
</feature>
<dbReference type="GO" id="GO:0006310">
    <property type="term" value="P:DNA recombination"/>
    <property type="evidence" value="ECO:0007669"/>
    <property type="project" value="UniProtKB-KW"/>
</dbReference>
<dbReference type="Proteomes" id="UP000188184">
    <property type="component" value="Chromosome"/>
</dbReference>
<dbReference type="NCBIfam" id="NF040570">
    <property type="entry name" value="guided_TnpB"/>
    <property type="match status" value="1"/>
</dbReference>
<dbReference type="Pfam" id="PF12323">
    <property type="entry name" value="HTH_OrfB_IS605"/>
    <property type="match status" value="1"/>
</dbReference>
<keyword evidence="7" id="KW-0233">DNA recombination</keyword>
<comment type="similarity">
    <text evidence="2">In the N-terminal section; belongs to the transposase 2 family.</text>
</comment>
<feature type="domain" description="Transposase putative helix-turn-helix" evidence="10">
    <location>
        <begin position="11"/>
        <end position="52"/>
    </location>
</feature>
<dbReference type="OrthoDB" id="56768at2"/>
<dbReference type="Pfam" id="PF07282">
    <property type="entry name" value="Cas12f1-like_TNB"/>
    <property type="match status" value="1"/>
</dbReference>
<organism evidence="11 12">
    <name type="scientific">Planococcus lenghuensis</name>
    <dbReference type="NCBI Taxonomy" id="2213202"/>
    <lineage>
        <taxon>Bacteria</taxon>
        <taxon>Bacillati</taxon>
        <taxon>Bacillota</taxon>
        <taxon>Bacilli</taxon>
        <taxon>Bacillales</taxon>
        <taxon>Caryophanaceae</taxon>
        <taxon>Planococcus</taxon>
    </lineage>
</organism>
<evidence type="ECO:0000256" key="4">
    <source>
        <dbReference type="ARBA" id="ARBA00022723"/>
    </source>
</evidence>
<evidence type="ECO:0000313" key="12">
    <source>
        <dbReference type="Proteomes" id="UP000188184"/>
    </source>
</evidence>
<dbReference type="KEGG" id="pmar:B0X71_16065"/>
<evidence type="ECO:0008006" key="13">
    <source>
        <dbReference type="Google" id="ProtNLM"/>
    </source>
</evidence>
<dbReference type="PANTHER" id="PTHR30405">
    <property type="entry name" value="TRANSPOSASE"/>
    <property type="match status" value="1"/>
</dbReference>
<keyword evidence="5" id="KW-0862">Zinc</keyword>
<proteinExistence type="inferred from homology"/>
<keyword evidence="6" id="KW-0238">DNA-binding</keyword>
<gene>
    <name evidence="11" type="ORF">B0X71_16065</name>
</gene>
<keyword evidence="3" id="KW-0815">Transposition</keyword>
<protein>
    <recommendedName>
        <fullName evidence="13">Transposase</fullName>
    </recommendedName>
</protein>
<evidence type="ECO:0000259" key="9">
    <source>
        <dbReference type="Pfam" id="PF07282"/>
    </source>
</evidence>
<dbReference type="GO" id="GO:0046872">
    <property type="term" value="F:metal ion binding"/>
    <property type="evidence" value="ECO:0007669"/>
    <property type="project" value="UniProtKB-KW"/>
</dbReference>
<dbReference type="NCBIfam" id="TIGR01766">
    <property type="entry name" value="IS200/IS605 family accessory protein TnpB-like domain"/>
    <property type="match status" value="1"/>
</dbReference>
<sequence>MKKGEQFDHYGVKVRLQLNEDQLIQVKKTFVCRRFLYNHLLDKRSKAWGRRNESLNLKKQKEFLKNMKEAFPWLKEVDKFALENAVFDLDRAYQNFFEKRANYPVFKSKHKKQSYKTNQTNNNIVLSAEFKQVKLPKLGWVACAGSENVLRRAKKQNHRISSATITEKAGVITCSLLFEKEKAKPVHRRSAKIGIDMGLTYLFIDSNGHKEPNPRYYGKAQKRLAKLQRKLASQQKSSHRYGKTKRKIAKLHVLIANQRKDLHHKLVKRITDDNQVVCVENLHIRGMVKNKRLAKHIQDAAWYQFRRFLTYKAERKGGQVLLVDRWTATSRVCSHCGKKKTLLNLNERKWICAACRTEHDRDINAAANILREGLKQIG</sequence>
<evidence type="ECO:0000259" key="8">
    <source>
        <dbReference type="Pfam" id="PF01385"/>
    </source>
</evidence>
<evidence type="ECO:0000256" key="3">
    <source>
        <dbReference type="ARBA" id="ARBA00022578"/>
    </source>
</evidence>
<dbReference type="InterPro" id="IPR010095">
    <property type="entry name" value="Cas12f1-like_TNB"/>
</dbReference>
<feature type="domain" description="Probable transposase IS891/IS1136/IS1341" evidence="8">
    <location>
        <begin position="177"/>
        <end position="290"/>
    </location>
</feature>
<evidence type="ECO:0000259" key="10">
    <source>
        <dbReference type="Pfam" id="PF12323"/>
    </source>
</evidence>
<evidence type="ECO:0000256" key="5">
    <source>
        <dbReference type="ARBA" id="ARBA00022833"/>
    </source>
</evidence>
<dbReference type="InterPro" id="IPR021027">
    <property type="entry name" value="Transposase_put_HTH"/>
</dbReference>
<evidence type="ECO:0000256" key="1">
    <source>
        <dbReference type="ARBA" id="ARBA00008761"/>
    </source>
</evidence>
<dbReference type="PANTHER" id="PTHR30405:SF25">
    <property type="entry name" value="RNA-GUIDED DNA ENDONUCLEASE INSQ-RELATED"/>
    <property type="match status" value="1"/>
</dbReference>
<keyword evidence="4" id="KW-0479">Metal-binding</keyword>
<reference evidence="11 12" key="1">
    <citation type="submission" date="2017-02" db="EMBL/GenBank/DDBJ databases">
        <title>The complete genomic sequence of a novel cold adapted crude oil-degrading bacterium Planococcus qaidamina Y42.</title>
        <authorList>
            <person name="Yang R."/>
        </authorList>
    </citation>
    <scope>NUCLEOTIDE SEQUENCE [LARGE SCALE GENOMIC DNA]</scope>
    <source>
        <strain evidence="11 12">Y42</strain>
    </source>
</reference>
<comment type="similarity">
    <text evidence="1">In the C-terminal section; belongs to the transposase 35 family.</text>
</comment>
<dbReference type="EMBL" id="CP019640">
    <property type="protein sequence ID" value="AQQ54467.1"/>
    <property type="molecule type" value="Genomic_DNA"/>
</dbReference>
<evidence type="ECO:0000313" key="11">
    <source>
        <dbReference type="EMBL" id="AQQ54467.1"/>
    </source>
</evidence>
<evidence type="ECO:0000256" key="2">
    <source>
        <dbReference type="ARBA" id="ARBA00011044"/>
    </source>
</evidence>
<name>A0A1Q2L321_9BACL</name>
<dbReference type="GO" id="GO:0003677">
    <property type="term" value="F:DNA binding"/>
    <property type="evidence" value="ECO:0007669"/>
    <property type="project" value="UniProtKB-KW"/>
</dbReference>
<keyword evidence="12" id="KW-1185">Reference proteome</keyword>
<dbReference type="GO" id="GO:0032196">
    <property type="term" value="P:transposition"/>
    <property type="evidence" value="ECO:0007669"/>
    <property type="project" value="UniProtKB-KW"/>
</dbReference>
<accession>A0A1Q2L321</accession>
<dbReference type="InterPro" id="IPR051399">
    <property type="entry name" value="RNA-guided_DNA_endo/Transpos"/>
</dbReference>
<evidence type="ECO:0000256" key="7">
    <source>
        <dbReference type="ARBA" id="ARBA00023172"/>
    </source>
</evidence>
<dbReference type="InterPro" id="IPR001959">
    <property type="entry name" value="Transposase"/>
</dbReference>